<proteinExistence type="predicted"/>
<feature type="compositionally biased region" description="Basic and acidic residues" evidence="1">
    <location>
        <begin position="173"/>
        <end position="185"/>
    </location>
</feature>
<sequence length="334" mass="38050">MIVKGCARAAERLKPDTVNNTEFCSSTVTFRDYVRCDRITQRPRTHLGVRLSAHQRRRPSASGQWPPGAGPPPPARATPPPASNAVRTRGKPDFTQKLVWTLNARTERSRSRRTPARNLRRHRGRLLHSAHASYRRRRYAASTLNRGALVEKYRLYITRTPFMTRDSNLIVESDPRTELGRERRNAPPPNRARSRKCKTKYVNDRILSGAGAAAGETWKKCTVSKWEAALCTTDNRPAGLESCRGGDRSRFDLARLNNHSRRPATDVCAGVRRRPLLSRLRRRLWSYAEWIGGPGACAPGADSPKHGSRFRRVFLLRTRKQYEGHINTYLPTRR</sequence>
<protein>
    <submittedName>
        <fullName evidence="2">Uncharacterized protein</fullName>
    </submittedName>
</protein>
<evidence type="ECO:0000256" key="1">
    <source>
        <dbReference type="SAM" id="MobiDB-lite"/>
    </source>
</evidence>
<feature type="region of interest" description="Disordered" evidence="1">
    <location>
        <begin position="47"/>
        <end position="96"/>
    </location>
</feature>
<organism evidence="2 3">
    <name type="scientific">Eumeta variegata</name>
    <name type="common">Bagworm moth</name>
    <name type="synonym">Eumeta japonica</name>
    <dbReference type="NCBI Taxonomy" id="151549"/>
    <lineage>
        <taxon>Eukaryota</taxon>
        <taxon>Metazoa</taxon>
        <taxon>Ecdysozoa</taxon>
        <taxon>Arthropoda</taxon>
        <taxon>Hexapoda</taxon>
        <taxon>Insecta</taxon>
        <taxon>Pterygota</taxon>
        <taxon>Neoptera</taxon>
        <taxon>Endopterygota</taxon>
        <taxon>Lepidoptera</taxon>
        <taxon>Glossata</taxon>
        <taxon>Ditrysia</taxon>
        <taxon>Tineoidea</taxon>
        <taxon>Psychidae</taxon>
        <taxon>Oiketicinae</taxon>
        <taxon>Eumeta</taxon>
    </lineage>
</organism>
<evidence type="ECO:0000313" key="2">
    <source>
        <dbReference type="EMBL" id="GBP88060.1"/>
    </source>
</evidence>
<name>A0A4C1ZJM5_EUMVA</name>
<dbReference type="Proteomes" id="UP000299102">
    <property type="component" value="Unassembled WGS sequence"/>
</dbReference>
<feature type="compositionally biased region" description="Basic residues" evidence="1">
    <location>
        <begin position="47"/>
        <end position="59"/>
    </location>
</feature>
<reference evidence="2 3" key="1">
    <citation type="journal article" date="2019" name="Commun. Biol.">
        <title>The bagworm genome reveals a unique fibroin gene that provides high tensile strength.</title>
        <authorList>
            <person name="Kono N."/>
            <person name="Nakamura H."/>
            <person name="Ohtoshi R."/>
            <person name="Tomita M."/>
            <person name="Numata K."/>
            <person name="Arakawa K."/>
        </authorList>
    </citation>
    <scope>NUCLEOTIDE SEQUENCE [LARGE SCALE GENOMIC DNA]</scope>
</reference>
<dbReference type="EMBL" id="BGZK01001902">
    <property type="protein sequence ID" value="GBP88060.1"/>
    <property type="molecule type" value="Genomic_DNA"/>
</dbReference>
<evidence type="ECO:0000313" key="3">
    <source>
        <dbReference type="Proteomes" id="UP000299102"/>
    </source>
</evidence>
<gene>
    <name evidence="2" type="ORF">EVAR_60072_1</name>
</gene>
<feature type="compositionally biased region" description="Pro residues" evidence="1">
    <location>
        <begin position="68"/>
        <end position="82"/>
    </location>
</feature>
<keyword evidence="3" id="KW-1185">Reference proteome</keyword>
<comment type="caution">
    <text evidence="2">The sequence shown here is derived from an EMBL/GenBank/DDBJ whole genome shotgun (WGS) entry which is preliminary data.</text>
</comment>
<dbReference type="AlphaFoldDB" id="A0A4C1ZJM5"/>
<accession>A0A4C1ZJM5</accession>
<feature type="region of interest" description="Disordered" evidence="1">
    <location>
        <begin position="173"/>
        <end position="194"/>
    </location>
</feature>